<sequence length="59" mass="7026">MFTKKRSGKFLKNIGVLTDYVPFGEFMVFKSPFHRYTKSYLKSTLSLLKMPIPIILRYF</sequence>
<evidence type="ECO:0000313" key="2">
    <source>
        <dbReference type="Proteomes" id="UP000018747"/>
    </source>
</evidence>
<keyword evidence="2" id="KW-1185">Reference proteome</keyword>
<name>V6IG01_9LEPT</name>
<dbReference type="EMBL" id="AHMT02000009">
    <property type="protein sequence ID" value="EQA64213.1"/>
    <property type="molecule type" value="Genomic_DNA"/>
</dbReference>
<organism evidence="1 2">
    <name type="scientific">Leptospira alexanderi serovar Manhao 3 str. L 60</name>
    <dbReference type="NCBI Taxonomy" id="1049759"/>
    <lineage>
        <taxon>Bacteria</taxon>
        <taxon>Pseudomonadati</taxon>
        <taxon>Spirochaetota</taxon>
        <taxon>Spirochaetia</taxon>
        <taxon>Leptospirales</taxon>
        <taxon>Leptospiraceae</taxon>
        <taxon>Leptospira</taxon>
    </lineage>
</organism>
<dbReference type="Proteomes" id="UP000018747">
    <property type="component" value="Unassembled WGS sequence"/>
</dbReference>
<dbReference type="AlphaFoldDB" id="V6IG01"/>
<protein>
    <submittedName>
        <fullName evidence="1">Uncharacterized protein</fullName>
    </submittedName>
</protein>
<accession>V6IG01</accession>
<reference evidence="1" key="1">
    <citation type="submission" date="2013-05" db="EMBL/GenBank/DDBJ databases">
        <authorList>
            <person name="Harkins D.M."/>
            <person name="Durkin A.S."/>
            <person name="Brinkac L.M."/>
            <person name="Haft D.H."/>
            <person name="Selengut J.D."/>
            <person name="Sanka R."/>
            <person name="DePew J."/>
            <person name="Purushe J."/>
            <person name="Hartskeerl R.A."/>
            <person name="Ahmed A."/>
            <person name="van der Linden H."/>
            <person name="Goris M.G.A."/>
            <person name="Vinetz J.M."/>
            <person name="Sutton G.G."/>
            <person name="Nierman W.C."/>
            <person name="Fouts D.E."/>
        </authorList>
    </citation>
    <scope>NUCLEOTIDE SEQUENCE [LARGE SCALE GENOMIC DNA]</scope>
    <source>
        <strain evidence="1">L 60</strain>
    </source>
</reference>
<evidence type="ECO:0000313" key="1">
    <source>
        <dbReference type="EMBL" id="EQA64213.1"/>
    </source>
</evidence>
<comment type="caution">
    <text evidence="1">The sequence shown here is derived from an EMBL/GenBank/DDBJ whole genome shotgun (WGS) entry which is preliminary data.</text>
</comment>
<gene>
    <name evidence="1" type="ORF">LEP1GSC062_2766</name>
</gene>
<proteinExistence type="predicted"/>